<keyword evidence="9" id="KW-1185">Reference proteome</keyword>
<accession>A0A0D2LBD9</accession>
<dbReference type="GO" id="GO:0016020">
    <property type="term" value="C:membrane"/>
    <property type="evidence" value="ECO:0007669"/>
    <property type="project" value="UniProtKB-SubCell"/>
</dbReference>
<evidence type="ECO:0000259" key="7">
    <source>
        <dbReference type="Pfam" id="PF04116"/>
    </source>
</evidence>
<feature type="transmembrane region" description="Helical" evidence="6">
    <location>
        <begin position="22"/>
        <end position="46"/>
    </location>
</feature>
<dbReference type="RefSeq" id="XP_013903063.1">
    <property type="nucleotide sequence ID" value="XM_014047609.1"/>
</dbReference>
<dbReference type="Pfam" id="PF04116">
    <property type="entry name" value="FA_hydroxylase"/>
    <property type="match status" value="1"/>
</dbReference>
<evidence type="ECO:0000256" key="4">
    <source>
        <dbReference type="ARBA" id="ARBA00022989"/>
    </source>
</evidence>
<feature type="domain" description="Fatty acid hydroxylase" evidence="7">
    <location>
        <begin position="112"/>
        <end position="202"/>
    </location>
</feature>
<dbReference type="GeneID" id="25736793"/>
<dbReference type="OrthoDB" id="1658724at2759"/>
<dbReference type="GO" id="GO:0016491">
    <property type="term" value="F:oxidoreductase activity"/>
    <property type="evidence" value="ECO:0007669"/>
    <property type="project" value="InterPro"/>
</dbReference>
<evidence type="ECO:0000256" key="2">
    <source>
        <dbReference type="ARBA" id="ARBA00009324"/>
    </source>
</evidence>
<protein>
    <submittedName>
        <fullName evidence="8">Sterol desaturase</fullName>
    </submittedName>
</protein>
<keyword evidence="4 6" id="KW-1133">Transmembrane helix</keyword>
<dbReference type="GO" id="GO:0008610">
    <property type="term" value="P:lipid biosynthetic process"/>
    <property type="evidence" value="ECO:0007669"/>
    <property type="project" value="InterPro"/>
</dbReference>
<dbReference type="AlphaFoldDB" id="A0A0D2LBD9"/>
<evidence type="ECO:0000313" key="8">
    <source>
        <dbReference type="EMBL" id="KIZ04044.1"/>
    </source>
</evidence>
<name>A0A0D2LBD9_9CHLO</name>
<keyword evidence="3 6" id="KW-0812">Transmembrane</keyword>
<keyword evidence="5 6" id="KW-0472">Membrane</keyword>
<dbReference type="GO" id="GO:0005506">
    <property type="term" value="F:iron ion binding"/>
    <property type="evidence" value="ECO:0007669"/>
    <property type="project" value="InterPro"/>
</dbReference>
<dbReference type="EMBL" id="KK100736">
    <property type="protein sequence ID" value="KIZ04044.1"/>
    <property type="molecule type" value="Genomic_DNA"/>
</dbReference>
<dbReference type="InterPro" id="IPR050307">
    <property type="entry name" value="Sterol_Desaturase_Related"/>
</dbReference>
<comment type="similarity">
    <text evidence="2">Belongs to the sterol desaturase family.</text>
</comment>
<gene>
    <name evidence="8" type="ORF">MNEG_3915</name>
</gene>
<dbReference type="KEGG" id="mng:MNEG_3915"/>
<reference evidence="8 9" key="1">
    <citation type="journal article" date="2013" name="BMC Genomics">
        <title>Reconstruction of the lipid metabolism for the microalga Monoraphidium neglectum from its genome sequence reveals characteristics suitable for biofuel production.</title>
        <authorList>
            <person name="Bogen C."/>
            <person name="Al-Dilaimi A."/>
            <person name="Albersmeier A."/>
            <person name="Wichmann J."/>
            <person name="Grundmann M."/>
            <person name="Rupp O."/>
            <person name="Lauersen K.J."/>
            <person name="Blifernez-Klassen O."/>
            <person name="Kalinowski J."/>
            <person name="Goesmann A."/>
            <person name="Mussgnug J.H."/>
            <person name="Kruse O."/>
        </authorList>
    </citation>
    <scope>NUCLEOTIDE SEQUENCE [LARGE SCALE GENOMIC DNA]</scope>
    <source>
        <strain evidence="8 9">SAG 48.87</strain>
    </source>
</reference>
<evidence type="ECO:0000256" key="5">
    <source>
        <dbReference type="ARBA" id="ARBA00023136"/>
    </source>
</evidence>
<comment type="subcellular location">
    <subcellularLocation>
        <location evidence="1">Membrane</location>
    </subcellularLocation>
</comment>
<dbReference type="Proteomes" id="UP000054498">
    <property type="component" value="Unassembled WGS sequence"/>
</dbReference>
<proteinExistence type="inferred from homology"/>
<evidence type="ECO:0000256" key="1">
    <source>
        <dbReference type="ARBA" id="ARBA00004370"/>
    </source>
</evidence>
<dbReference type="InterPro" id="IPR006694">
    <property type="entry name" value="Fatty_acid_hydroxylase"/>
</dbReference>
<evidence type="ECO:0000313" key="9">
    <source>
        <dbReference type="Proteomes" id="UP000054498"/>
    </source>
</evidence>
<sequence length="243" mass="27781">MAAAALQALLRMPLWGGGFLPAFVQLVTFYYLLGLVLHCVVPRLFVVQGIQKEPRGEGEPLRDAIASIGPLAVKAFYWAIVDHMYASGIGQLYSGPVTGARHWGYIALCICVMDYLHDSWFYWTHRLLHWRPLYRWVHWEHHSAFTGYAFHVAEALLVFANELLLPLMFPIHMGLHRIYHLLTTLIHEAGHAGYELSPFIPTIEGLVSVLVAGPRGCLYFTHWDRLCGTMHPCYDAQLFRYFK</sequence>
<evidence type="ECO:0000256" key="3">
    <source>
        <dbReference type="ARBA" id="ARBA00022692"/>
    </source>
</evidence>
<dbReference type="STRING" id="145388.A0A0D2LBD9"/>
<organism evidence="8 9">
    <name type="scientific">Monoraphidium neglectum</name>
    <dbReference type="NCBI Taxonomy" id="145388"/>
    <lineage>
        <taxon>Eukaryota</taxon>
        <taxon>Viridiplantae</taxon>
        <taxon>Chlorophyta</taxon>
        <taxon>core chlorophytes</taxon>
        <taxon>Chlorophyceae</taxon>
        <taxon>CS clade</taxon>
        <taxon>Sphaeropleales</taxon>
        <taxon>Selenastraceae</taxon>
        <taxon>Monoraphidium</taxon>
    </lineage>
</organism>
<evidence type="ECO:0000256" key="6">
    <source>
        <dbReference type="SAM" id="Phobius"/>
    </source>
</evidence>
<dbReference type="PANTHER" id="PTHR11863">
    <property type="entry name" value="STEROL DESATURASE"/>
    <property type="match status" value="1"/>
</dbReference>